<dbReference type="PANTHER" id="PTHR12215:SF10">
    <property type="entry name" value="L-AMINOADIPATE-SEMIALDEHYDE DEHYDROGENASE-PHOSPHOPANTETHEINYL TRANSFERASE"/>
    <property type="match status" value="1"/>
</dbReference>
<dbReference type="AlphaFoldDB" id="A0A1E3NGG5"/>
<keyword evidence="5" id="KW-1185">Reference proteome</keyword>
<evidence type="ECO:0000256" key="2">
    <source>
        <dbReference type="ARBA" id="ARBA00022679"/>
    </source>
</evidence>
<dbReference type="Pfam" id="PF01648">
    <property type="entry name" value="ACPS"/>
    <property type="match status" value="1"/>
</dbReference>
<dbReference type="GO" id="GO:0019878">
    <property type="term" value="P:lysine biosynthetic process via aminoadipic acid"/>
    <property type="evidence" value="ECO:0007669"/>
    <property type="project" value="TreeGrafter"/>
</dbReference>
<dbReference type="InterPro" id="IPR050559">
    <property type="entry name" value="P-Pant_transferase_sf"/>
</dbReference>
<dbReference type="GeneID" id="30178402"/>
<dbReference type="SUPFAM" id="SSF56214">
    <property type="entry name" value="4'-phosphopantetheinyl transferase"/>
    <property type="match status" value="2"/>
</dbReference>
<evidence type="ECO:0000259" key="3">
    <source>
        <dbReference type="Pfam" id="PF01648"/>
    </source>
</evidence>
<dbReference type="InterPro" id="IPR037143">
    <property type="entry name" value="4-PPantetheinyl_Trfase_dom_sf"/>
</dbReference>
<gene>
    <name evidence="4" type="ORF">PICMEDRAFT_17731</name>
</gene>
<reference evidence="4 5" key="1">
    <citation type="journal article" date="2016" name="Proc. Natl. Acad. Sci. U.S.A.">
        <title>Comparative genomics of biotechnologically important yeasts.</title>
        <authorList>
            <person name="Riley R."/>
            <person name="Haridas S."/>
            <person name="Wolfe K.H."/>
            <person name="Lopes M.R."/>
            <person name="Hittinger C.T."/>
            <person name="Goeker M."/>
            <person name="Salamov A.A."/>
            <person name="Wisecaver J.H."/>
            <person name="Long T.M."/>
            <person name="Calvey C.H."/>
            <person name="Aerts A.L."/>
            <person name="Barry K.W."/>
            <person name="Choi C."/>
            <person name="Clum A."/>
            <person name="Coughlan A.Y."/>
            <person name="Deshpande S."/>
            <person name="Douglass A.P."/>
            <person name="Hanson S.J."/>
            <person name="Klenk H.-P."/>
            <person name="LaButti K.M."/>
            <person name="Lapidus A."/>
            <person name="Lindquist E.A."/>
            <person name="Lipzen A.M."/>
            <person name="Meier-Kolthoff J.P."/>
            <person name="Ohm R.A."/>
            <person name="Otillar R.P."/>
            <person name="Pangilinan J.L."/>
            <person name="Peng Y."/>
            <person name="Rokas A."/>
            <person name="Rosa C.A."/>
            <person name="Scheuner C."/>
            <person name="Sibirny A.A."/>
            <person name="Slot J.C."/>
            <person name="Stielow J.B."/>
            <person name="Sun H."/>
            <person name="Kurtzman C.P."/>
            <person name="Blackwell M."/>
            <person name="Grigoriev I.V."/>
            <person name="Jeffries T.W."/>
        </authorList>
    </citation>
    <scope>NUCLEOTIDE SEQUENCE [LARGE SCALE GENOMIC DNA]</scope>
    <source>
        <strain evidence="4 5">NRRL Y-2026</strain>
    </source>
</reference>
<dbReference type="InterPro" id="IPR008278">
    <property type="entry name" value="4-PPantetheinyl_Trfase_dom"/>
</dbReference>
<dbReference type="EMBL" id="KV454005">
    <property type="protein sequence ID" value="ODQ45240.1"/>
    <property type="molecule type" value="Genomic_DNA"/>
</dbReference>
<dbReference type="GO" id="GO:0008897">
    <property type="term" value="F:holo-[acyl-carrier-protein] synthase activity"/>
    <property type="evidence" value="ECO:0007669"/>
    <property type="project" value="UniProtKB-EC"/>
</dbReference>
<proteinExistence type="predicted"/>
<sequence>MTLSLPQIVAKENRDNTLFIFYANLLDESVDINESKVVQLLRDDFKFELLLRNLSLPHQLKVRNIKSELDRDVKIINMLILKYILKRYEAGNVHSNEWEESKNEYGKPSLKHRNYQYNISDEIGMVCLAIGFNEKLNSEVGIDLANPDDIQRFGMSDLRSFYENDFRSIFGAKEILELDRSFGDLTYDEQLQRLTQIWALKESFCKYLGVGITAGMENFEFPKPKKPSVIEGGVEGSKDLFQVVARDIEMNFTGVVDVRNGCFQLPQSKLICSVFGDYKKACLVKVDVGNIIKEFTQ</sequence>
<name>A0A1E3NGG5_9ASCO</name>
<dbReference type="STRING" id="763406.A0A1E3NGG5"/>
<keyword evidence="2" id="KW-0808">Transferase</keyword>
<feature type="domain" description="4'-phosphopantetheinyl transferase" evidence="3">
    <location>
        <begin position="140"/>
        <end position="227"/>
    </location>
</feature>
<protein>
    <recommendedName>
        <fullName evidence="1">holo-[acyl-carrier-protein] synthase</fullName>
        <ecNumber evidence="1">2.7.8.7</ecNumber>
    </recommendedName>
</protein>
<dbReference type="OrthoDB" id="26719at2759"/>
<accession>A0A1E3NGG5</accession>
<evidence type="ECO:0000313" key="5">
    <source>
        <dbReference type="Proteomes" id="UP000094455"/>
    </source>
</evidence>
<dbReference type="EC" id="2.7.8.7" evidence="1"/>
<evidence type="ECO:0000256" key="1">
    <source>
        <dbReference type="ARBA" id="ARBA00013172"/>
    </source>
</evidence>
<dbReference type="RefSeq" id="XP_019016353.1">
    <property type="nucleotide sequence ID" value="XM_019161715.1"/>
</dbReference>
<dbReference type="Proteomes" id="UP000094455">
    <property type="component" value="Unassembled WGS sequence"/>
</dbReference>
<evidence type="ECO:0000313" key="4">
    <source>
        <dbReference type="EMBL" id="ODQ45240.1"/>
    </source>
</evidence>
<dbReference type="Gene3D" id="3.90.470.20">
    <property type="entry name" value="4'-phosphopantetheinyl transferase domain"/>
    <property type="match status" value="2"/>
</dbReference>
<dbReference type="GO" id="GO:0005829">
    <property type="term" value="C:cytosol"/>
    <property type="evidence" value="ECO:0007669"/>
    <property type="project" value="TreeGrafter"/>
</dbReference>
<dbReference type="GO" id="GO:0000287">
    <property type="term" value="F:magnesium ion binding"/>
    <property type="evidence" value="ECO:0007669"/>
    <property type="project" value="InterPro"/>
</dbReference>
<dbReference type="PANTHER" id="PTHR12215">
    <property type="entry name" value="PHOSPHOPANTETHEINE TRANSFERASE"/>
    <property type="match status" value="1"/>
</dbReference>
<organism evidence="4 5">
    <name type="scientific">Pichia membranifaciens NRRL Y-2026</name>
    <dbReference type="NCBI Taxonomy" id="763406"/>
    <lineage>
        <taxon>Eukaryota</taxon>
        <taxon>Fungi</taxon>
        <taxon>Dikarya</taxon>
        <taxon>Ascomycota</taxon>
        <taxon>Saccharomycotina</taxon>
        <taxon>Pichiomycetes</taxon>
        <taxon>Pichiales</taxon>
        <taxon>Pichiaceae</taxon>
        <taxon>Pichia</taxon>
    </lineage>
</organism>